<evidence type="ECO:0000259" key="15">
    <source>
        <dbReference type="PROSITE" id="PS50109"/>
    </source>
</evidence>
<dbReference type="Gene3D" id="1.10.287.130">
    <property type="match status" value="1"/>
</dbReference>
<dbReference type="PROSITE" id="PS50109">
    <property type="entry name" value="HIS_KIN"/>
    <property type="match status" value="1"/>
</dbReference>
<protein>
    <recommendedName>
        <fullName evidence="3">histidine kinase</fullName>
        <ecNumber evidence="3">2.7.13.3</ecNumber>
    </recommendedName>
</protein>
<evidence type="ECO:0000256" key="13">
    <source>
        <dbReference type="ARBA" id="ARBA00023136"/>
    </source>
</evidence>
<keyword evidence="6" id="KW-0808">Transferase</keyword>
<evidence type="ECO:0000256" key="4">
    <source>
        <dbReference type="ARBA" id="ARBA00022475"/>
    </source>
</evidence>
<dbReference type="EMBL" id="SODV01000002">
    <property type="protein sequence ID" value="TDW96341.1"/>
    <property type="molecule type" value="Genomic_DNA"/>
</dbReference>
<dbReference type="RefSeq" id="WP_133996602.1">
    <property type="nucleotide sequence ID" value="NZ_SODV01000002.1"/>
</dbReference>
<dbReference type="InterPro" id="IPR036890">
    <property type="entry name" value="HATPase_C_sf"/>
</dbReference>
<evidence type="ECO:0000313" key="17">
    <source>
        <dbReference type="EMBL" id="TDW96341.1"/>
    </source>
</evidence>
<feature type="transmembrane region" description="Helical" evidence="14">
    <location>
        <begin position="296"/>
        <end position="315"/>
    </location>
</feature>
<dbReference type="PROSITE" id="PS50885">
    <property type="entry name" value="HAMP"/>
    <property type="match status" value="1"/>
</dbReference>
<keyword evidence="7 14" id="KW-0812">Transmembrane</keyword>
<feature type="transmembrane region" description="Helical" evidence="14">
    <location>
        <begin position="432"/>
        <end position="449"/>
    </location>
</feature>
<evidence type="ECO:0000256" key="3">
    <source>
        <dbReference type="ARBA" id="ARBA00012438"/>
    </source>
</evidence>
<dbReference type="PRINTS" id="PR00344">
    <property type="entry name" value="BCTRLSENSOR"/>
</dbReference>
<keyword evidence="9 17" id="KW-0418">Kinase</keyword>
<feature type="transmembrane region" description="Helical" evidence="14">
    <location>
        <begin position="15"/>
        <end position="36"/>
    </location>
</feature>
<evidence type="ECO:0000256" key="6">
    <source>
        <dbReference type="ARBA" id="ARBA00022679"/>
    </source>
</evidence>
<keyword evidence="13 14" id="KW-0472">Membrane</keyword>
<feature type="transmembrane region" description="Helical" evidence="14">
    <location>
        <begin position="327"/>
        <end position="351"/>
    </location>
</feature>
<keyword evidence="8" id="KW-0547">Nucleotide-binding</keyword>
<gene>
    <name evidence="17" type="ORF">EDB95_4169</name>
</gene>
<dbReference type="InterPro" id="IPR050398">
    <property type="entry name" value="HssS/ArlS-like"/>
</dbReference>
<dbReference type="InterPro" id="IPR004358">
    <property type="entry name" value="Sig_transdc_His_kin-like_C"/>
</dbReference>
<feature type="transmembrane region" description="Helical" evidence="14">
    <location>
        <begin position="947"/>
        <end position="969"/>
    </location>
</feature>
<feature type="transmembrane region" description="Helical" evidence="14">
    <location>
        <begin position="217"/>
        <end position="240"/>
    </location>
</feature>
<keyword evidence="18" id="KW-1185">Reference proteome</keyword>
<sequence>MKEGTFRQFIYQHGYLLITSAWLFTLSFVISNYWSYTSSERAVTRSLESYIQSSEQTVEGLSTDRALLDRLYSGAYSKEDLETFKSAPYFLFLYPIFSANAAQPVFWSTNIVIPDEKIVAGHYGTNYVELPNGRYVSIKKEIIFKDGRAALLIALIQVQWNIRMNAPQNSFMGKPGIERNYQITVNPNDNAVSSMDGTRLFYLEKKPGPAVAQHSGWALFFRVACIFFLLFFVHSFALWVARRRGRVWGILSLITIVVLARILTYWLAEPLDLRQFSIFDPGIYSSGPILRSLGDVLINTLLFFWLAVFALDHLSFRVHDRILRDKYLRWILAGFLAMLIFLVTLASGNIIRSLVADSQISFNVTNFFSILNVYSLYGFICFCGIALGYFISIQILFRYYVILTGERKDIQFLILSVLGLLLLSLQMTEHSVSYQLILLGWLLLFLVLLGNARRWHMAEGLGAGNIIFWLFFFSASVALLIIRENNNKELQQRRWFAERRSLEADPYSQASEDFNLSNFDASFLYQHFNRLSDPENAQFFKDSLLGEVFREYRNNYDTRVYVYDVFDNPINNPDTTGYYTLSNIYTGQSNPTEVKDLLYHREAFDKFTYIVRRVVEDSAHQSRLGYVFLLARPKKFESEVFYPQLIGAPSEDASSTPDYAYAIYDNRELIKHNADYNFATPLPEKDVPLSEYETRSRNGYEELWYKSGTKVIVVVLKSQYFIEAITLFAYLFCLFLILSGTMRLAGFLIRARFRWRNIRELWEVNIRTQVHLTITFISLFSFIIIGVSTFVFLRNRYTHNNEDKLSKTIQIMVGEVQGQVGEEGFFNAASYQDSIATRKMDETLGSIAAVHSVAVNLYDLSGTLLYTSQPQYYSKGRGLLSEKMDPSAFYQLAGEHQVQVIQNEKIGSKTFMSIYVPVRDENGKAYAFLNIPYFATQDELNLEISNFLVTLINLNAFIFVVAGMIALLITNRITDSFALIGEKMKAIKLGGQNEEIVWHRNNELGELVKEYNKMVRQLEESATLLAKSEREGAWREMARQVAHEIKNPLTPMKLSIQYLQRAINNNHPNSKALAAGVAKTLVEQIDYLSNIATDFSSFANIAHPKKEEVDLVEVLESVVKLFSMDAKVRLHFEKTVSPIFVLADKTHLNRLFTNLIRNAMDAIPEDEPGGVIQLRYAIWEEARKVVVTVHDNGTGIPAEVRDRIFIPNFTTKSSGTGLGLAMCKGIAEQMNGTIWFDTELGKGTTFYVEIPLIHD</sequence>
<dbReference type="InterPro" id="IPR005467">
    <property type="entry name" value="His_kinase_dom"/>
</dbReference>
<evidence type="ECO:0000256" key="12">
    <source>
        <dbReference type="ARBA" id="ARBA00023012"/>
    </source>
</evidence>
<feature type="domain" description="Histidine kinase" evidence="15">
    <location>
        <begin position="1040"/>
        <end position="1254"/>
    </location>
</feature>
<keyword evidence="4" id="KW-1003">Cell membrane</keyword>
<dbReference type="PANTHER" id="PTHR45528:SF1">
    <property type="entry name" value="SENSOR HISTIDINE KINASE CPXA"/>
    <property type="match status" value="1"/>
</dbReference>
<feature type="domain" description="HAMP" evidence="16">
    <location>
        <begin position="971"/>
        <end position="1023"/>
    </location>
</feature>
<dbReference type="SMART" id="SM00388">
    <property type="entry name" value="HisKA"/>
    <property type="match status" value="1"/>
</dbReference>
<reference evidence="17 18" key="1">
    <citation type="submission" date="2019-03" db="EMBL/GenBank/DDBJ databases">
        <title>Genomic Encyclopedia of Type Strains, Phase IV (KMG-IV): sequencing the most valuable type-strain genomes for metagenomic binning, comparative biology and taxonomic classification.</title>
        <authorList>
            <person name="Goeker M."/>
        </authorList>
    </citation>
    <scope>NUCLEOTIDE SEQUENCE [LARGE SCALE GENOMIC DNA]</scope>
    <source>
        <strain evidence="17 18">DSM 100059</strain>
    </source>
</reference>
<dbReference type="SMART" id="SM00387">
    <property type="entry name" value="HATPase_c"/>
    <property type="match status" value="1"/>
</dbReference>
<evidence type="ECO:0000256" key="5">
    <source>
        <dbReference type="ARBA" id="ARBA00022553"/>
    </source>
</evidence>
<organism evidence="17 18">
    <name type="scientific">Dinghuibacter silviterrae</name>
    <dbReference type="NCBI Taxonomy" id="1539049"/>
    <lineage>
        <taxon>Bacteria</taxon>
        <taxon>Pseudomonadati</taxon>
        <taxon>Bacteroidota</taxon>
        <taxon>Chitinophagia</taxon>
        <taxon>Chitinophagales</taxon>
        <taxon>Chitinophagaceae</taxon>
        <taxon>Dinghuibacter</taxon>
    </lineage>
</organism>
<feature type="transmembrane region" description="Helical" evidence="14">
    <location>
        <begin position="409"/>
        <end position="426"/>
    </location>
</feature>
<keyword evidence="10" id="KW-0067">ATP-binding</keyword>
<dbReference type="GO" id="GO:0005524">
    <property type="term" value="F:ATP binding"/>
    <property type="evidence" value="ECO:0007669"/>
    <property type="project" value="UniProtKB-KW"/>
</dbReference>
<dbReference type="Proteomes" id="UP000294498">
    <property type="component" value="Unassembled WGS sequence"/>
</dbReference>
<evidence type="ECO:0000259" key="16">
    <source>
        <dbReference type="PROSITE" id="PS50885"/>
    </source>
</evidence>
<evidence type="ECO:0000256" key="10">
    <source>
        <dbReference type="ARBA" id="ARBA00022840"/>
    </source>
</evidence>
<evidence type="ECO:0000256" key="9">
    <source>
        <dbReference type="ARBA" id="ARBA00022777"/>
    </source>
</evidence>
<evidence type="ECO:0000313" key="18">
    <source>
        <dbReference type="Proteomes" id="UP000294498"/>
    </source>
</evidence>
<accession>A0A4R8DFH8</accession>
<dbReference type="InterPro" id="IPR003661">
    <property type="entry name" value="HisK_dim/P_dom"/>
</dbReference>
<dbReference type="Gene3D" id="3.30.565.10">
    <property type="entry name" value="Histidine kinase-like ATPase, C-terminal domain"/>
    <property type="match status" value="1"/>
</dbReference>
<name>A0A4R8DFH8_9BACT</name>
<dbReference type="Pfam" id="PF00512">
    <property type="entry name" value="HisKA"/>
    <property type="match status" value="1"/>
</dbReference>
<feature type="transmembrane region" description="Helical" evidence="14">
    <location>
        <begin position="371"/>
        <end position="397"/>
    </location>
</feature>
<evidence type="ECO:0000256" key="8">
    <source>
        <dbReference type="ARBA" id="ARBA00022741"/>
    </source>
</evidence>
<dbReference type="Gene3D" id="6.10.340.10">
    <property type="match status" value="1"/>
</dbReference>
<feature type="transmembrane region" description="Helical" evidence="14">
    <location>
        <begin position="461"/>
        <end position="482"/>
    </location>
</feature>
<dbReference type="GO" id="GO:0005886">
    <property type="term" value="C:plasma membrane"/>
    <property type="evidence" value="ECO:0007669"/>
    <property type="project" value="UniProtKB-SubCell"/>
</dbReference>
<keyword evidence="11 14" id="KW-1133">Transmembrane helix</keyword>
<dbReference type="AlphaFoldDB" id="A0A4R8DFH8"/>
<dbReference type="SUPFAM" id="SSF55874">
    <property type="entry name" value="ATPase domain of HSP90 chaperone/DNA topoisomerase II/histidine kinase"/>
    <property type="match status" value="1"/>
</dbReference>
<comment type="subcellular location">
    <subcellularLocation>
        <location evidence="2">Cell membrane</location>
        <topology evidence="2">Multi-pass membrane protein</topology>
    </subcellularLocation>
</comment>
<dbReference type="GO" id="GO:0000155">
    <property type="term" value="F:phosphorelay sensor kinase activity"/>
    <property type="evidence" value="ECO:0007669"/>
    <property type="project" value="InterPro"/>
</dbReference>
<evidence type="ECO:0000256" key="14">
    <source>
        <dbReference type="SAM" id="Phobius"/>
    </source>
</evidence>
<dbReference type="EC" id="2.7.13.3" evidence="3"/>
<evidence type="ECO:0000256" key="11">
    <source>
        <dbReference type="ARBA" id="ARBA00022989"/>
    </source>
</evidence>
<dbReference type="SUPFAM" id="SSF47384">
    <property type="entry name" value="Homodimeric domain of signal transducing histidine kinase"/>
    <property type="match status" value="1"/>
</dbReference>
<feature type="transmembrane region" description="Helical" evidence="14">
    <location>
        <begin position="770"/>
        <end position="793"/>
    </location>
</feature>
<evidence type="ECO:0000256" key="2">
    <source>
        <dbReference type="ARBA" id="ARBA00004651"/>
    </source>
</evidence>
<feature type="transmembrane region" description="Helical" evidence="14">
    <location>
        <begin position="727"/>
        <end position="749"/>
    </location>
</feature>
<dbReference type="CDD" id="cd00082">
    <property type="entry name" value="HisKA"/>
    <property type="match status" value="1"/>
</dbReference>
<dbReference type="PANTHER" id="PTHR45528">
    <property type="entry name" value="SENSOR HISTIDINE KINASE CPXA"/>
    <property type="match status" value="1"/>
</dbReference>
<dbReference type="OrthoDB" id="9776727at2"/>
<proteinExistence type="predicted"/>
<evidence type="ECO:0000256" key="7">
    <source>
        <dbReference type="ARBA" id="ARBA00022692"/>
    </source>
</evidence>
<dbReference type="CDD" id="cd00075">
    <property type="entry name" value="HATPase"/>
    <property type="match status" value="1"/>
</dbReference>
<comment type="caution">
    <text evidence="17">The sequence shown here is derived from an EMBL/GenBank/DDBJ whole genome shotgun (WGS) entry which is preliminary data.</text>
</comment>
<dbReference type="InterPro" id="IPR036097">
    <property type="entry name" value="HisK_dim/P_sf"/>
</dbReference>
<keyword evidence="12" id="KW-0902">Two-component regulatory system</keyword>
<evidence type="ECO:0000256" key="1">
    <source>
        <dbReference type="ARBA" id="ARBA00000085"/>
    </source>
</evidence>
<dbReference type="Pfam" id="PF02518">
    <property type="entry name" value="HATPase_c"/>
    <property type="match status" value="1"/>
</dbReference>
<keyword evidence="5" id="KW-0597">Phosphoprotein</keyword>
<comment type="catalytic activity">
    <reaction evidence="1">
        <text>ATP + protein L-histidine = ADP + protein N-phospho-L-histidine.</text>
        <dbReference type="EC" id="2.7.13.3"/>
    </reaction>
</comment>
<dbReference type="InterPro" id="IPR003594">
    <property type="entry name" value="HATPase_dom"/>
</dbReference>
<dbReference type="InterPro" id="IPR003660">
    <property type="entry name" value="HAMP_dom"/>
</dbReference>
<feature type="transmembrane region" description="Helical" evidence="14">
    <location>
        <begin position="247"/>
        <end position="268"/>
    </location>
</feature>